<reference evidence="3" key="2">
    <citation type="submission" date="2021-04" db="EMBL/GenBank/DDBJ databases">
        <authorList>
            <person name="Liu J."/>
        </authorList>
    </citation>
    <scope>NUCLEOTIDE SEQUENCE</scope>
    <source>
        <strain evidence="3">BAD-6</strain>
    </source>
</reference>
<dbReference type="Gene3D" id="3.20.20.140">
    <property type="entry name" value="Metal-dependent hydrolases"/>
    <property type="match status" value="1"/>
</dbReference>
<comment type="caution">
    <text evidence="3">The sequence shown here is derived from an EMBL/GenBank/DDBJ whole genome shotgun (WGS) entry which is preliminary data.</text>
</comment>
<dbReference type="Gene3D" id="2.30.40.10">
    <property type="entry name" value="Urease, subunit C, domain 1"/>
    <property type="match status" value="1"/>
</dbReference>
<evidence type="ECO:0000259" key="2">
    <source>
        <dbReference type="Pfam" id="PF01979"/>
    </source>
</evidence>
<dbReference type="InterPro" id="IPR050378">
    <property type="entry name" value="Metallo-dep_Hydrolases_sf"/>
</dbReference>
<dbReference type="PANTHER" id="PTHR11647:SF1">
    <property type="entry name" value="COLLAPSIN RESPONSE MEDIATOR PROTEIN"/>
    <property type="match status" value="1"/>
</dbReference>
<dbReference type="AlphaFoldDB" id="A0A8J8B305"/>
<name>A0A8J8B305_9FIRM</name>
<gene>
    <name evidence="3" type="ORF">KCX82_15410</name>
</gene>
<reference evidence="3" key="1">
    <citation type="submission" date="2021-04" db="EMBL/GenBank/DDBJ databases">
        <title>Sinoanaerobacter chloroacetimidivorans sp. nov., an obligate anaerobic bacterium isolated from anaerobic sludge.</title>
        <authorList>
            <person name="Bao Y."/>
        </authorList>
    </citation>
    <scope>NUCLEOTIDE SEQUENCE</scope>
    <source>
        <strain evidence="3">BAD-6</strain>
    </source>
</reference>
<feature type="domain" description="Amidohydrolase-related" evidence="2">
    <location>
        <begin position="52"/>
        <end position="435"/>
    </location>
</feature>
<accession>A0A8J8B305</accession>
<dbReference type="GO" id="GO:0016812">
    <property type="term" value="F:hydrolase activity, acting on carbon-nitrogen (but not peptide) bonds, in cyclic amides"/>
    <property type="evidence" value="ECO:0007669"/>
    <property type="project" value="TreeGrafter"/>
</dbReference>
<dbReference type="InterPro" id="IPR032466">
    <property type="entry name" value="Metal_Hydrolase"/>
</dbReference>
<dbReference type="InterPro" id="IPR006680">
    <property type="entry name" value="Amidohydro-rel"/>
</dbReference>
<evidence type="ECO:0000256" key="1">
    <source>
        <dbReference type="ARBA" id="ARBA00001947"/>
    </source>
</evidence>
<keyword evidence="4" id="KW-1185">Reference proteome</keyword>
<organism evidence="3 4">
    <name type="scientific">Sinanaerobacter chloroacetimidivorans</name>
    <dbReference type="NCBI Taxonomy" id="2818044"/>
    <lineage>
        <taxon>Bacteria</taxon>
        <taxon>Bacillati</taxon>
        <taxon>Bacillota</taxon>
        <taxon>Clostridia</taxon>
        <taxon>Peptostreptococcales</taxon>
        <taxon>Anaerovoracaceae</taxon>
        <taxon>Sinanaerobacter</taxon>
    </lineage>
</organism>
<protein>
    <submittedName>
        <fullName evidence="3">Amidohydrolase family protein</fullName>
    </submittedName>
</protein>
<dbReference type="PANTHER" id="PTHR11647">
    <property type="entry name" value="HYDRANTOINASE/DIHYDROPYRIMIDINASE FAMILY MEMBER"/>
    <property type="match status" value="1"/>
</dbReference>
<dbReference type="SUPFAM" id="SSF51338">
    <property type="entry name" value="Composite domain of metallo-dependent hydrolases"/>
    <property type="match status" value="1"/>
</dbReference>
<comment type="cofactor">
    <cofactor evidence="1">
        <name>Zn(2+)</name>
        <dbReference type="ChEBI" id="CHEBI:29105"/>
    </cofactor>
</comment>
<dbReference type="RefSeq" id="WP_227019408.1">
    <property type="nucleotide sequence ID" value="NZ_JAGSND010000011.1"/>
</dbReference>
<proteinExistence type="predicted"/>
<dbReference type="SUPFAM" id="SSF51556">
    <property type="entry name" value="Metallo-dependent hydrolases"/>
    <property type="match status" value="1"/>
</dbReference>
<dbReference type="EMBL" id="JAGSND010000011">
    <property type="protein sequence ID" value="MBR0599276.1"/>
    <property type="molecule type" value="Genomic_DNA"/>
</dbReference>
<dbReference type="GO" id="GO:0005829">
    <property type="term" value="C:cytosol"/>
    <property type="evidence" value="ECO:0007669"/>
    <property type="project" value="TreeGrafter"/>
</dbReference>
<evidence type="ECO:0000313" key="4">
    <source>
        <dbReference type="Proteomes" id="UP000675664"/>
    </source>
</evidence>
<dbReference type="Pfam" id="PF01979">
    <property type="entry name" value="Amidohydro_1"/>
    <property type="match status" value="1"/>
</dbReference>
<dbReference type="Proteomes" id="UP000675664">
    <property type="component" value="Unassembled WGS sequence"/>
</dbReference>
<sequence length="463" mass="50614">MLYDIVVNNGTIIEPKREVQTVGNIGIKDGKIAVVCREKLQGKEMIDARNKIVCPGFIDIHSHLNFPLYPVWLSAKQGITTCLSGNCGMTPEMPIKAYLESMEEKGYPINFATLVGHSWTLREMAGIRDPHAAASPSQIEEMTKIAERALEEGAFGISLGLEYAPGAAPEEYMPLAELASKFDKLVAIHIRTDALDFARGLKEAISISEQTGARVQISHLAYQFGVHPEVTQMALCMIDNAAKKNLPVLCDSGIYEAFATFVKSAVFDDGWHERYGCQISDLMISTGKYAGQRATPEMIEDIKKYEEETVGTAFVGVIPDLALAIKQPYTMISTDAGLSEKPGNGHPQDAGTFPRVFQRLVREQGALSVMEAVKKSSYMPAKQMGISDTKGWIGTGADADLVVLDIKKVKDNADYVGIGRPDASPSGIEYVIVNGVTIVSEEKAIEDRLPGKILRQKNKVWTL</sequence>
<dbReference type="InterPro" id="IPR011059">
    <property type="entry name" value="Metal-dep_hydrolase_composite"/>
</dbReference>
<evidence type="ECO:0000313" key="3">
    <source>
        <dbReference type="EMBL" id="MBR0599276.1"/>
    </source>
</evidence>